<gene>
    <name evidence="3" type="ORF">E1298_43990</name>
</gene>
<organism evidence="3 4">
    <name type="scientific">Actinomadura rubrisoli</name>
    <dbReference type="NCBI Taxonomy" id="2530368"/>
    <lineage>
        <taxon>Bacteria</taxon>
        <taxon>Bacillati</taxon>
        <taxon>Actinomycetota</taxon>
        <taxon>Actinomycetes</taxon>
        <taxon>Streptosporangiales</taxon>
        <taxon>Thermomonosporaceae</taxon>
        <taxon>Actinomadura</taxon>
    </lineage>
</organism>
<feature type="region of interest" description="Disordered" evidence="1">
    <location>
        <begin position="330"/>
        <end position="349"/>
    </location>
</feature>
<evidence type="ECO:0000313" key="3">
    <source>
        <dbReference type="EMBL" id="TDD63183.1"/>
    </source>
</evidence>
<dbReference type="EMBL" id="SMKU01000502">
    <property type="protein sequence ID" value="TDD63183.1"/>
    <property type="molecule type" value="Genomic_DNA"/>
</dbReference>
<feature type="region of interest" description="Disordered" evidence="1">
    <location>
        <begin position="296"/>
        <end position="315"/>
    </location>
</feature>
<sequence>MATVLALGAGCANVPSGGQVVTGKPPERAERVDDPYVRLIPVPPRPGWRPEQIVSGFLAASASFDDDHEVAREYLGGQNSWKPGLRPYVTVLQSRVTDPHVIKSTDGQASVRITGDQLGTISSDGQYTAAPKDLDATFQLAKTPQGAWRITSLPGEEKSGLLLTKDDVERAMRPVNLYFFAPDRHTLVPNGIFLPVVNRETLPAQLVQALLAGPTSWLNGAVQNAFPAETRLRGLSIEKDVATVDLTEQARGGSIERMSAQLSWTLRQLSGIKQFRLRIDGETVTPEGLDSTQSVTAWADNSPDGQNPGGQPPQNAYVAGASGFLGTLEGDHAQPVVTGPAGRLARPAV</sequence>
<protein>
    <recommendedName>
        <fullName evidence="2">GerMN domain-containing protein</fullName>
    </recommendedName>
</protein>
<keyword evidence="4" id="KW-1185">Reference proteome</keyword>
<evidence type="ECO:0000256" key="1">
    <source>
        <dbReference type="SAM" id="MobiDB-lite"/>
    </source>
</evidence>
<dbReference type="InterPro" id="IPR019606">
    <property type="entry name" value="GerMN"/>
</dbReference>
<dbReference type="Proteomes" id="UP000294513">
    <property type="component" value="Unassembled WGS sequence"/>
</dbReference>
<comment type="caution">
    <text evidence="3">The sequence shown here is derived from an EMBL/GenBank/DDBJ whole genome shotgun (WGS) entry which is preliminary data.</text>
</comment>
<dbReference type="SMART" id="SM00909">
    <property type="entry name" value="Germane"/>
    <property type="match status" value="1"/>
</dbReference>
<proteinExistence type="predicted"/>
<reference evidence="3 4" key="1">
    <citation type="submission" date="2019-03" db="EMBL/GenBank/DDBJ databases">
        <title>Draft genome sequences of novel Actinobacteria.</title>
        <authorList>
            <person name="Sahin N."/>
            <person name="Ay H."/>
            <person name="Saygin H."/>
        </authorList>
    </citation>
    <scope>NUCLEOTIDE SEQUENCE [LARGE SCALE GENOMIC DNA]</scope>
    <source>
        <strain evidence="3 4">H3C3</strain>
    </source>
</reference>
<evidence type="ECO:0000259" key="2">
    <source>
        <dbReference type="SMART" id="SM00909"/>
    </source>
</evidence>
<dbReference type="AlphaFoldDB" id="A0A4R4ZVI4"/>
<dbReference type="Pfam" id="PF25976">
    <property type="entry name" value="LpqB_N"/>
    <property type="match status" value="1"/>
</dbReference>
<name>A0A4R4ZVI4_9ACTN</name>
<feature type="domain" description="GerMN" evidence="2">
    <location>
        <begin position="203"/>
        <end position="288"/>
    </location>
</feature>
<accession>A0A4R4ZVI4</accession>
<feature type="non-terminal residue" evidence="3">
    <location>
        <position position="349"/>
    </location>
</feature>
<dbReference type="Pfam" id="PF10646">
    <property type="entry name" value="Germane"/>
    <property type="match status" value="1"/>
</dbReference>
<evidence type="ECO:0000313" key="4">
    <source>
        <dbReference type="Proteomes" id="UP000294513"/>
    </source>
</evidence>
<dbReference type="InterPro" id="IPR059026">
    <property type="entry name" value="LpqB_N"/>
</dbReference>